<dbReference type="WBParaSite" id="Csp11.Scaffold629.g7544.t1">
    <property type="protein sequence ID" value="Csp11.Scaffold629.g7544.t1"/>
    <property type="gene ID" value="Csp11.Scaffold629.g7544"/>
</dbReference>
<evidence type="ECO:0000313" key="2">
    <source>
        <dbReference type="WBParaSite" id="Csp11.Scaffold629.g7544.t1"/>
    </source>
</evidence>
<evidence type="ECO:0000313" key="1">
    <source>
        <dbReference type="Proteomes" id="UP000095282"/>
    </source>
</evidence>
<name>A0A1I7UB36_9PELO</name>
<proteinExistence type="predicted"/>
<protein>
    <submittedName>
        <fullName evidence="2">MgtE domain-containing protein</fullName>
    </submittedName>
</protein>
<dbReference type="AlphaFoldDB" id="A0A1I7UB36"/>
<organism evidence="1 2">
    <name type="scientific">Caenorhabditis tropicalis</name>
    <dbReference type="NCBI Taxonomy" id="1561998"/>
    <lineage>
        <taxon>Eukaryota</taxon>
        <taxon>Metazoa</taxon>
        <taxon>Ecdysozoa</taxon>
        <taxon>Nematoda</taxon>
        <taxon>Chromadorea</taxon>
        <taxon>Rhabditida</taxon>
        <taxon>Rhabditina</taxon>
        <taxon>Rhabditomorpha</taxon>
        <taxon>Rhabditoidea</taxon>
        <taxon>Rhabditidae</taxon>
        <taxon>Peloderinae</taxon>
        <taxon>Caenorhabditis</taxon>
    </lineage>
</organism>
<sequence length="73" mass="8397">MGFTIGSCPFIARGSWSYLLQLPHPIVYFDVKGQYRTSWTTVYQFVYDCSYHSSNYSPVCLSVTCFSSVEMEN</sequence>
<reference evidence="2" key="1">
    <citation type="submission" date="2016-11" db="UniProtKB">
        <authorList>
            <consortium name="WormBaseParasite"/>
        </authorList>
    </citation>
    <scope>IDENTIFICATION</scope>
</reference>
<accession>A0A1I7UB36</accession>
<dbReference type="Proteomes" id="UP000095282">
    <property type="component" value="Unplaced"/>
</dbReference>
<keyword evidence="1" id="KW-1185">Reference proteome</keyword>